<organism evidence="6 7">
    <name type="scientific">Thermomonas haemolytica</name>
    <dbReference type="NCBI Taxonomy" id="141949"/>
    <lineage>
        <taxon>Bacteria</taxon>
        <taxon>Pseudomonadati</taxon>
        <taxon>Pseudomonadota</taxon>
        <taxon>Gammaproteobacteria</taxon>
        <taxon>Lysobacterales</taxon>
        <taxon>Lysobacteraceae</taxon>
        <taxon>Thermomonas</taxon>
    </lineage>
</organism>
<evidence type="ECO:0000313" key="7">
    <source>
        <dbReference type="Proteomes" id="UP000295414"/>
    </source>
</evidence>
<dbReference type="InterPro" id="IPR013740">
    <property type="entry name" value="Redoxin"/>
</dbReference>
<gene>
    <name evidence="6" type="ORF">EDC34_10853</name>
</gene>
<comment type="subcellular location">
    <subcellularLocation>
        <location evidence="1">Cell envelope</location>
    </subcellularLocation>
</comment>
<dbReference type="GO" id="GO:0016853">
    <property type="term" value="F:isomerase activity"/>
    <property type="evidence" value="ECO:0007669"/>
    <property type="project" value="UniProtKB-KW"/>
</dbReference>
<protein>
    <submittedName>
        <fullName evidence="6">Thiol-disulfide isomerase/thioredoxin</fullName>
    </submittedName>
</protein>
<dbReference type="PANTHER" id="PTHR42852">
    <property type="entry name" value="THIOL:DISULFIDE INTERCHANGE PROTEIN DSBE"/>
    <property type="match status" value="1"/>
</dbReference>
<dbReference type="PANTHER" id="PTHR42852:SF6">
    <property type="entry name" value="THIOL:DISULFIDE INTERCHANGE PROTEIN DSBE"/>
    <property type="match status" value="1"/>
</dbReference>
<dbReference type="InterPro" id="IPR050553">
    <property type="entry name" value="Thioredoxin_ResA/DsbE_sf"/>
</dbReference>
<dbReference type="GO" id="GO:0015036">
    <property type="term" value="F:disulfide oxidoreductase activity"/>
    <property type="evidence" value="ECO:0007669"/>
    <property type="project" value="UniProtKB-ARBA"/>
</dbReference>
<dbReference type="PROSITE" id="PS00194">
    <property type="entry name" value="THIOREDOXIN_1"/>
    <property type="match status" value="1"/>
</dbReference>
<name>A0A4R3MZH5_9GAMM</name>
<accession>A0A4R3MZH5</accession>
<dbReference type="GO" id="GO:0017004">
    <property type="term" value="P:cytochrome complex assembly"/>
    <property type="evidence" value="ECO:0007669"/>
    <property type="project" value="UniProtKB-KW"/>
</dbReference>
<dbReference type="SUPFAM" id="SSF52833">
    <property type="entry name" value="Thioredoxin-like"/>
    <property type="match status" value="1"/>
</dbReference>
<reference evidence="6 7" key="1">
    <citation type="submission" date="2019-03" db="EMBL/GenBank/DDBJ databases">
        <title>Genomic Encyclopedia of Type Strains, Phase IV (KMG-IV): sequencing the most valuable type-strain genomes for metagenomic binning, comparative biology and taxonomic classification.</title>
        <authorList>
            <person name="Goeker M."/>
        </authorList>
    </citation>
    <scope>NUCLEOTIDE SEQUENCE [LARGE SCALE GENOMIC DNA]</scope>
    <source>
        <strain evidence="6 7">DSM 13605</strain>
    </source>
</reference>
<dbReference type="InterPro" id="IPR036249">
    <property type="entry name" value="Thioredoxin-like_sf"/>
</dbReference>
<dbReference type="GO" id="GO:0030313">
    <property type="term" value="C:cell envelope"/>
    <property type="evidence" value="ECO:0007669"/>
    <property type="project" value="UniProtKB-SubCell"/>
</dbReference>
<keyword evidence="2" id="KW-0201">Cytochrome c-type biogenesis</keyword>
<comment type="caution">
    <text evidence="6">The sequence shown here is derived from an EMBL/GenBank/DDBJ whole genome shotgun (WGS) entry which is preliminary data.</text>
</comment>
<evidence type="ECO:0000259" key="5">
    <source>
        <dbReference type="PROSITE" id="PS51352"/>
    </source>
</evidence>
<evidence type="ECO:0000256" key="4">
    <source>
        <dbReference type="ARBA" id="ARBA00023284"/>
    </source>
</evidence>
<dbReference type="InterPro" id="IPR013766">
    <property type="entry name" value="Thioredoxin_domain"/>
</dbReference>
<evidence type="ECO:0000256" key="3">
    <source>
        <dbReference type="ARBA" id="ARBA00023157"/>
    </source>
</evidence>
<dbReference type="Gene3D" id="3.40.30.10">
    <property type="entry name" value="Glutaredoxin"/>
    <property type="match status" value="1"/>
</dbReference>
<dbReference type="InterPro" id="IPR017937">
    <property type="entry name" value="Thioredoxin_CS"/>
</dbReference>
<evidence type="ECO:0000256" key="1">
    <source>
        <dbReference type="ARBA" id="ARBA00004196"/>
    </source>
</evidence>
<sequence length="200" mass="20123">MVVAVALLAGLAGAAASLLLEPTIGVRLASTALGQRVLGAALQARAPAPPAGLAIARTGAPLPAMTLHDVDGVAVEVPRAWAGRPTLVNLWATWCGPCLKEMPDLQAFARTQGDRGVQVVGIALDEAAAVRAFLPAHGITYPVLVDAPGPADAGVRLGNPAGVLPFSALVAADGRLLKTRIGPFADAADIAAWTADAAAR</sequence>
<keyword evidence="6" id="KW-0413">Isomerase</keyword>
<keyword evidence="3" id="KW-1015">Disulfide bond</keyword>
<dbReference type="CDD" id="cd02966">
    <property type="entry name" value="TlpA_like_family"/>
    <property type="match status" value="1"/>
</dbReference>
<dbReference type="Proteomes" id="UP000295414">
    <property type="component" value="Unassembled WGS sequence"/>
</dbReference>
<dbReference type="EMBL" id="SMAP01000008">
    <property type="protein sequence ID" value="TCT21834.1"/>
    <property type="molecule type" value="Genomic_DNA"/>
</dbReference>
<proteinExistence type="predicted"/>
<dbReference type="Pfam" id="PF08534">
    <property type="entry name" value="Redoxin"/>
    <property type="match status" value="1"/>
</dbReference>
<feature type="domain" description="Thioredoxin" evidence="5">
    <location>
        <begin position="56"/>
        <end position="199"/>
    </location>
</feature>
<keyword evidence="4" id="KW-0676">Redox-active center</keyword>
<dbReference type="PROSITE" id="PS51352">
    <property type="entry name" value="THIOREDOXIN_2"/>
    <property type="match status" value="1"/>
</dbReference>
<dbReference type="AlphaFoldDB" id="A0A4R3MZH5"/>
<evidence type="ECO:0000256" key="2">
    <source>
        <dbReference type="ARBA" id="ARBA00022748"/>
    </source>
</evidence>
<evidence type="ECO:0000313" key="6">
    <source>
        <dbReference type="EMBL" id="TCT21834.1"/>
    </source>
</evidence>
<keyword evidence="7" id="KW-1185">Reference proteome</keyword>